<keyword evidence="8" id="KW-0378">Hydrolase</keyword>
<dbReference type="GO" id="GO:0006281">
    <property type="term" value="P:DNA repair"/>
    <property type="evidence" value="ECO:0007669"/>
    <property type="project" value="UniProtKB-KW"/>
</dbReference>
<proteinExistence type="inferred from homology"/>
<dbReference type="InterPro" id="IPR036895">
    <property type="entry name" value="Uracil-DNA_glycosylase-like_sf"/>
</dbReference>
<keyword evidence="6" id="KW-0479">Metal-binding</keyword>
<evidence type="ECO:0000313" key="13">
    <source>
        <dbReference type="EMBL" id="KGA92896.1"/>
    </source>
</evidence>
<gene>
    <name evidence="13" type="ORF">LptCag_1273</name>
</gene>
<dbReference type="InterPro" id="IPR005273">
    <property type="entry name" value="Ura-DNA_glyco_family4"/>
</dbReference>
<comment type="similarity">
    <text evidence="2">Belongs to the uracil-DNA glycosylase (UDG) superfamily. Type 4 (UDGa) family.</text>
</comment>
<protein>
    <recommendedName>
        <fullName evidence="4">Type-4 uracil-DNA glycosylase</fullName>
        <ecNumber evidence="3">3.2.2.27</ecNumber>
    </recommendedName>
</protein>
<dbReference type="Gene3D" id="3.40.470.10">
    <property type="entry name" value="Uracil-DNA glycosylase-like domain"/>
    <property type="match status" value="1"/>
</dbReference>
<dbReference type="SUPFAM" id="SSF52141">
    <property type="entry name" value="Uracil-DNA glycosylase-like"/>
    <property type="match status" value="1"/>
</dbReference>
<accession>A0A094YI75</accession>
<keyword evidence="11" id="KW-0234">DNA repair</keyword>
<comment type="caution">
    <text evidence="13">The sequence shown here is derived from an EMBL/GenBank/DDBJ whole genome shotgun (WGS) entry which is preliminary data.</text>
</comment>
<evidence type="ECO:0000256" key="2">
    <source>
        <dbReference type="ARBA" id="ARBA00006521"/>
    </source>
</evidence>
<evidence type="ECO:0000256" key="9">
    <source>
        <dbReference type="ARBA" id="ARBA00023004"/>
    </source>
</evidence>
<keyword evidence="9" id="KW-0408">Iron</keyword>
<name>A0A094YI75_9BACT</name>
<dbReference type="Pfam" id="PF03167">
    <property type="entry name" value="UDG"/>
    <property type="match status" value="1"/>
</dbReference>
<evidence type="ECO:0000256" key="4">
    <source>
        <dbReference type="ARBA" id="ARBA00019403"/>
    </source>
</evidence>
<keyword evidence="10" id="KW-0411">Iron-sulfur</keyword>
<evidence type="ECO:0000256" key="7">
    <source>
        <dbReference type="ARBA" id="ARBA00022763"/>
    </source>
</evidence>
<evidence type="ECO:0000256" key="5">
    <source>
        <dbReference type="ARBA" id="ARBA00022485"/>
    </source>
</evidence>
<evidence type="ECO:0000313" key="14">
    <source>
        <dbReference type="Proteomes" id="UP000029452"/>
    </source>
</evidence>
<dbReference type="NCBIfam" id="TIGR00758">
    <property type="entry name" value="UDG_fam4"/>
    <property type="match status" value="1"/>
</dbReference>
<dbReference type="Proteomes" id="UP000029452">
    <property type="component" value="Unassembled WGS sequence"/>
</dbReference>
<dbReference type="AlphaFoldDB" id="A0A094YI75"/>
<feature type="domain" description="Uracil-DNA glycosylase-like" evidence="12">
    <location>
        <begin position="97"/>
        <end position="246"/>
    </location>
</feature>
<evidence type="ECO:0000256" key="10">
    <source>
        <dbReference type="ARBA" id="ARBA00023014"/>
    </source>
</evidence>
<comment type="catalytic activity">
    <reaction evidence="1">
        <text>Hydrolyzes single-stranded DNA or mismatched double-stranded DNA and polynucleotides, releasing free uracil.</text>
        <dbReference type="EC" id="3.2.2.27"/>
    </reaction>
</comment>
<reference evidence="13 14" key="1">
    <citation type="submission" date="2014-06" db="EMBL/GenBank/DDBJ databases">
        <title>Draft genome sequence of iron oxidizing acidophile Leptospirillum ferriphilum DSM14647.</title>
        <authorList>
            <person name="Cardenas J.P."/>
            <person name="Lazcano M."/>
            <person name="Ossandon F.J."/>
            <person name="Corbett M."/>
            <person name="Holmes D.S."/>
            <person name="Watkin E."/>
        </authorList>
    </citation>
    <scope>NUCLEOTIDE SEQUENCE [LARGE SCALE GENOMIC DNA]</scope>
    <source>
        <strain evidence="13 14">DSM 14647</strain>
    </source>
</reference>
<dbReference type="GO" id="GO:0046872">
    <property type="term" value="F:metal ion binding"/>
    <property type="evidence" value="ECO:0007669"/>
    <property type="project" value="UniProtKB-KW"/>
</dbReference>
<dbReference type="CDD" id="cd10030">
    <property type="entry name" value="UDG-F4_TTUDGA_SPO1dp_like"/>
    <property type="match status" value="1"/>
</dbReference>
<dbReference type="EC" id="3.2.2.27" evidence="3"/>
<keyword evidence="5" id="KW-0004">4Fe-4S</keyword>
<dbReference type="SMART" id="SM00987">
    <property type="entry name" value="UreE_C"/>
    <property type="match status" value="1"/>
</dbReference>
<dbReference type="SMART" id="SM00986">
    <property type="entry name" value="UDG"/>
    <property type="match status" value="1"/>
</dbReference>
<dbReference type="InterPro" id="IPR005122">
    <property type="entry name" value="Uracil-DNA_glycosylase-like"/>
</dbReference>
<dbReference type="GO" id="GO:0051539">
    <property type="term" value="F:4 iron, 4 sulfur cluster binding"/>
    <property type="evidence" value="ECO:0007669"/>
    <property type="project" value="UniProtKB-KW"/>
</dbReference>
<evidence type="ECO:0000256" key="1">
    <source>
        <dbReference type="ARBA" id="ARBA00001400"/>
    </source>
</evidence>
<sequence length="263" mass="28860">MSNRDSSELSPHLGGASIVEFSLDEITPYLRYLSRHAPSFYFLSSGEASLSPSPGKDVEKVPAAPMPSFPEDLDGLERFVLACQACSLSETRNQVVFGEGRGTSGLMFVGEGPGADEDRTGRPFVGRAGELLTKMIQAMGLSREEVYIANTVKCRPPGNRVPSPEERKACFPFLEAQIRLLKPKYMILLGQTAAQVVLRQSAGITRIRGTCCELPEYPGIKIMPTYHPAYLLRNPSAKRDVWSDLQTVMGWMGLSRSGEKEGK</sequence>
<organism evidence="13 14">
    <name type="scientific">Leptospirillum ferriphilum</name>
    <dbReference type="NCBI Taxonomy" id="178606"/>
    <lineage>
        <taxon>Bacteria</taxon>
        <taxon>Pseudomonadati</taxon>
        <taxon>Nitrospirota</taxon>
        <taxon>Nitrospiria</taxon>
        <taxon>Nitrospirales</taxon>
        <taxon>Nitrospiraceae</taxon>
        <taxon>Leptospirillum</taxon>
    </lineage>
</organism>
<dbReference type="EMBL" id="JPGK01000010">
    <property type="protein sequence ID" value="KGA92896.1"/>
    <property type="molecule type" value="Genomic_DNA"/>
</dbReference>
<evidence type="ECO:0000259" key="12">
    <source>
        <dbReference type="SMART" id="SM00986"/>
    </source>
</evidence>
<dbReference type="PANTHER" id="PTHR33693:SF1">
    <property type="entry name" value="TYPE-4 URACIL-DNA GLYCOSYLASE"/>
    <property type="match status" value="1"/>
</dbReference>
<evidence type="ECO:0000256" key="11">
    <source>
        <dbReference type="ARBA" id="ARBA00023204"/>
    </source>
</evidence>
<dbReference type="GO" id="GO:0004844">
    <property type="term" value="F:uracil DNA N-glycosylase activity"/>
    <property type="evidence" value="ECO:0007669"/>
    <property type="project" value="UniProtKB-EC"/>
</dbReference>
<dbReference type="PANTHER" id="PTHR33693">
    <property type="entry name" value="TYPE-5 URACIL-DNA GLYCOSYLASE"/>
    <property type="match status" value="1"/>
</dbReference>
<evidence type="ECO:0000256" key="3">
    <source>
        <dbReference type="ARBA" id="ARBA00012030"/>
    </source>
</evidence>
<evidence type="ECO:0000256" key="6">
    <source>
        <dbReference type="ARBA" id="ARBA00022723"/>
    </source>
</evidence>
<evidence type="ECO:0000256" key="8">
    <source>
        <dbReference type="ARBA" id="ARBA00022801"/>
    </source>
</evidence>
<keyword evidence="7" id="KW-0227">DNA damage</keyword>
<dbReference type="InterPro" id="IPR051536">
    <property type="entry name" value="UDG_Type-4/5"/>
</dbReference>
<dbReference type="PATRIC" id="fig|178606.4.peg.2302"/>